<proteinExistence type="predicted"/>
<dbReference type="InterPro" id="IPR011330">
    <property type="entry name" value="Glyco_hydro/deAcase_b/a-brl"/>
</dbReference>
<dbReference type="Proteomes" id="UP000216429">
    <property type="component" value="Unassembled WGS sequence"/>
</dbReference>
<dbReference type="GO" id="GO:0005975">
    <property type="term" value="P:carbohydrate metabolic process"/>
    <property type="evidence" value="ECO:0007669"/>
    <property type="project" value="InterPro"/>
</dbReference>
<reference evidence="6" key="1">
    <citation type="submission" date="2017-05" db="EMBL/GenBank/DDBJ databases">
        <title>Complete and WGS of Bordetella genogroups.</title>
        <authorList>
            <person name="Spilker T."/>
            <person name="Lipuma J."/>
        </authorList>
    </citation>
    <scope>NUCLEOTIDE SEQUENCE [LARGE SCALE GENOMIC DNA]</scope>
    <source>
        <strain evidence="6">AU6712</strain>
    </source>
</reference>
<organism evidence="5 6">
    <name type="scientific">Bordetella genomosp. 12</name>
    <dbReference type="NCBI Taxonomy" id="463035"/>
    <lineage>
        <taxon>Bacteria</taxon>
        <taxon>Pseudomonadati</taxon>
        <taxon>Pseudomonadota</taxon>
        <taxon>Betaproteobacteria</taxon>
        <taxon>Burkholderiales</taxon>
        <taxon>Alcaligenaceae</taxon>
        <taxon>Bordetella</taxon>
    </lineage>
</organism>
<feature type="chain" id="PRO_5013102628" description="NodB homology domain-containing protein" evidence="3">
    <location>
        <begin position="35"/>
        <end position="287"/>
    </location>
</feature>
<dbReference type="InterPro" id="IPR050248">
    <property type="entry name" value="Polysacc_deacetylase_ArnD"/>
</dbReference>
<dbReference type="InterPro" id="IPR002509">
    <property type="entry name" value="NODB_dom"/>
</dbReference>
<keyword evidence="3" id="KW-0732">Signal</keyword>
<dbReference type="PANTHER" id="PTHR10587:SF133">
    <property type="entry name" value="CHITIN DEACETYLASE 1-RELATED"/>
    <property type="match status" value="1"/>
</dbReference>
<keyword evidence="2" id="KW-0378">Hydrolase</keyword>
<feature type="signal peptide" evidence="3">
    <location>
        <begin position="1"/>
        <end position="34"/>
    </location>
</feature>
<accession>A0A261V9P4</accession>
<dbReference type="SUPFAM" id="SSF88713">
    <property type="entry name" value="Glycoside hydrolase/deacetylase"/>
    <property type="match status" value="1"/>
</dbReference>
<dbReference type="PANTHER" id="PTHR10587">
    <property type="entry name" value="GLYCOSYL TRANSFERASE-RELATED"/>
    <property type="match status" value="1"/>
</dbReference>
<dbReference type="RefSeq" id="WP_094813950.1">
    <property type="nucleotide sequence ID" value="NZ_NEVU01000003.1"/>
</dbReference>
<dbReference type="GO" id="GO:0016020">
    <property type="term" value="C:membrane"/>
    <property type="evidence" value="ECO:0007669"/>
    <property type="project" value="TreeGrafter"/>
</dbReference>
<dbReference type="Gene3D" id="3.20.20.370">
    <property type="entry name" value="Glycoside hydrolase/deacetylase"/>
    <property type="match status" value="1"/>
</dbReference>
<sequence>MIRRTLSSYPSLLASIRRVIVVAMLGLAASQAAAQQVAITFDDGFDPRIEPRAARWNAHILQTLAQHHVRAMIFPAGVAVDSPAGLALVRDWGKAGHAIGNHTYTHQGYTDGTTAEAFMQDVARGQAMTDTMPGWCPRLRLPYLNEGSTPERREHLYRLLAQQGYGIAPVTIGIDDWNYSERFVAAANKDPALNLEPYRKPYLDRLWQEVQTQEAHWQKTLGRSPVHVLLLHANGLNAVMLPDILALFEARGWTFADPITAFSDPIYQRPYTGTDGAQHALPIPACR</sequence>
<dbReference type="OrthoDB" id="115239at2"/>
<evidence type="ECO:0000259" key="4">
    <source>
        <dbReference type="Pfam" id="PF01522"/>
    </source>
</evidence>
<evidence type="ECO:0000256" key="2">
    <source>
        <dbReference type="ARBA" id="ARBA00022801"/>
    </source>
</evidence>
<evidence type="ECO:0000313" key="5">
    <source>
        <dbReference type="EMBL" id="OZI70839.1"/>
    </source>
</evidence>
<feature type="domain" description="NodB homology" evidence="4">
    <location>
        <begin position="33"/>
        <end position="143"/>
    </location>
</feature>
<protein>
    <recommendedName>
        <fullName evidence="4">NodB homology domain-containing protein</fullName>
    </recommendedName>
</protein>
<dbReference type="GO" id="GO:0016810">
    <property type="term" value="F:hydrolase activity, acting on carbon-nitrogen (but not peptide) bonds"/>
    <property type="evidence" value="ECO:0007669"/>
    <property type="project" value="InterPro"/>
</dbReference>
<comment type="caution">
    <text evidence="5">The sequence shown here is derived from an EMBL/GenBank/DDBJ whole genome shotgun (WGS) entry which is preliminary data.</text>
</comment>
<keyword evidence="6" id="KW-1185">Reference proteome</keyword>
<evidence type="ECO:0000256" key="3">
    <source>
        <dbReference type="SAM" id="SignalP"/>
    </source>
</evidence>
<evidence type="ECO:0000313" key="6">
    <source>
        <dbReference type="Proteomes" id="UP000216429"/>
    </source>
</evidence>
<keyword evidence="1" id="KW-0479">Metal-binding</keyword>
<dbReference type="AlphaFoldDB" id="A0A261V9P4"/>
<gene>
    <name evidence="5" type="ORF">CAL22_13115</name>
</gene>
<dbReference type="GO" id="GO:0046872">
    <property type="term" value="F:metal ion binding"/>
    <property type="evidence" value="ECO:0007669"/>
    <property type="project" value="UniProtKB-KW"/>
</dbReference>
<name>A0A261V9P4_9BORD</name>
<evidence type="ECO:0000256" key="1">
    <source>
        <dbReference type="ARBA" id="ARBA00022723"/>
    </source>
</evidence>
<dbReference type="Pfam" id="PF01522">
    <property type="entry name" value="Polysacc_deac_1"/>
    <property type="match status" value="1"/>
</dbReference>
<dbReference type="EMBL" id="NEVU01000003">
    <property type="protein sequence ID" value="OZI70839.1"/>
    <property type="molecule type" value="Genomic_DNA"/>
</dbReference>